<evidence type="ECO:0000256" key="3">
    <source>
        <dbReference type="ARBA" id="ARBA00022448"/>
    </source>
</evidence>
<evidence type="ECO:0000313" key="10">
    <source>
        <dbReference type="Proteomes" id="UP001190700"/>
    </source>
</evidence>
<protein>
    <recommendedName>
        <fullName evidence="11">NADH dehydrogenase [ubiquinone] 1 alpha subcomplex subunit 5</fullName>
    </recommendedName>
</protein>
<sequence length="142" mass="15828">MFLSKIAGPLRCAVKESTYIVGLEVVPNAREVLIGLYSKTLSELKATIPETAGYHQSVKDFTEHRLNICQAETKVPDIEAKIGHGQAEELIRSAENELELMKKMAVWKPWVVPEGHSIIYMTEEDYTADKALPDTATGRLLT</sequence>
<comment type="subcellular location">
    <subcellularLocation>
        <location evidence="1">Mitochondrion inner membrane</location>
        <topology evidence="1">Peripheral membrane protein</topology>
        <orientation evidence="1">Matrix side</orientation>
    </subcellularLocation>
</comment>
<keyword evidence="6" id="KW-0249">Electron transport</keyword>
<dbReference type="EMBL" id="LGRX02003090">
    <property type="protein sequence ID" value="KAK3282948.1"/>
    <property type="molecule type" value="Genomic_DNA"/>
</dbReference>
<proteinExistence type="inferred from homology"/>
<evidence type="ECO:0000256" key="4">
    <source>
        <dbReference type="ARBA" id="ARBA00022660"/>
    </source>
</evidence>
<evidence type="ECO:0000256" key="5">
    <source>
        <dbReference type="ARBA" id="ARBA00022792"/>
    </source>
</evidence>
<keyword evidence="8" id="KW-0472">Membrane</keyword>
<evidence type="ECO:0000313" key="9">
    <source>
        <dbReference type="EMBL" id="KAK3282948.1"/>
    </source>
</evidence>
<accession>A0AAE0LF42</accession>
<reference evidence="9 10" key="1">
    <citation type="journal article" date="2015" name="Genome Biol. Evol.">
        <title>Comparative Genomics of a Bacterivorous Green Alga Reveals Evolutionary Causalities and Consequences of Phago-Mixotrophic Mode of Nutrition.</title>
        <authorList>
            <person name="Burns J.A."/>
            <person name="Paasch A."/>
            <person name="Narechania A."/>
            <person name="Kim E."/>
        </authorList>
    </citation>
    <scope>NUCLEOTIDE SEQUENCE [LARGE SCALE GENOMIC DNA]</scope>
    <source>
        <strain evidence="9 10">PLY_AMNH</strain>
    </source>
</reference>
<evidence type="ECO:0000256" key="6">
    <source>
        <dbReference type="ARBA" id="ARBA00022982"/>
    </source>
</evidence>
<comment type="similarity">
    <text evidence="2">Belongs to the complex I NDUFA5 subunit family.</text>
</comment>
<keyword evidence="4" id="KW-0679">Respiratory chain</keyword>
<evidence type="ECO:0008006" key="11">
    <source>
        <dbReference type="Google" id="ProtNLM"/>
    </source>
</evidence>
<organism evidence="9 10">
    <name type="scientific">Cymbomonas tetramitiformis</name>
    <dbReference type="NCBI Taxonomy" id="36881"/>
    <lineage>
        <taxon>Eukaryota</taxon>
        <taxon>Viridiplantae</taxon>
        <taxon>Chlorophyta</taxon>
        <taxon>Pyramimonadophyceae</taxon>
        <taxon>Pyramimonadales</taxon>
        <taxon>Pyramimonadaceae</taxon>
        <taxon>Cymbomonas</taxon>
    </lineage>
</organism>
<comment type="caution">
    <text evidence="9">The sequence shown here is derived from an EMBL/GenBank/DDBJ whole genome shotgun (WGS) entry which is preliminary data.</text>
</comment>
<evidence type="ECO:0000256" key="7">
    <source>
        <dbReference type="ARBA" id="ARBA00023128"/>
    </source>
</evidence>
<gene>
    <name evidence="9" type="ORF">CYMTET_9339</name>
</gene>
<dbReference type="Pfam" id="PF04716">
    <property type="entry name" value="ETC_C1_NDUFA5"/>
    <property type="match status" value="1"/>
</dbReference>
<dbReference type="GO" id="GO:0005743">
    <property type="term" value="C:mitochondrial inner membrane"/>
    <property type="evidence" value="ECO:0007669"/>
    <property type="project" value="UniProtKB-SubCell"/>
</dbReference>
<dbReference type="GO" id="GO:0022904">
    <property type="term" value="P:respiratory electron transport chain"/>
    <property type="evidence" value="ECO:0007669"/>
    <property type="project" value="InterPro"/>
</dbReference>
<evidence type="ECO:0000256" key="1">
    <source>
        <dbReference type="ARBA" id="ARBA00004443"/>
    </source>
</evidence>
<keyword evidence="3" id="KW-0813">Transport</keyword>
<evidence type="ECO:0000256" key="8">
    <source>
        <dbReference type="ARBA" id="ARBA00023136"/>
    </source>
</evidence>
<dbReference type="InterPro" id="IPR006806">
    <property type="entry name" value="NDUFA5"/>
</dbReference>
<keyword evidence="7" id="KW-0496">Mitochondrion</keyword>
<dbReference type="PANTHER" id="PTHR12653:SF0">
    <property type="entry name" value="NADH DEHYDROGENASE [UBIQUINONE] 1 ALPHA SUBCOMPLEX SUBUNIT 5"/>
    <property type="match status" value="1"/>
</dbReference>
<dbReference type="AlphaFoldDB" id="A0AAE0LF42"/>
<keyword evidence="5" id="KW-0999">Mitochondrion inner membrane</keyword>
<keyword evidence="10" id="KW-1185">Reference proteome</keyword>
<name>A0AAE0LF42_9CHLO</name>
<dbReference type="PANTHER" id="PTHR12653">
    <property type="entry name" value="NADH-UBIQUINONE OXIDOREDUCTASE 13 KD-B SUBUNIT"/>
    <property type="match status" value="1"/>
</dbReference>
<dbReference type="Proteomes" id="UP001190700">
    <property type="component" value="Unassembled WGS sequence"/>
</dbReference>
<evidence type="ECO:0000256" key="2">
    <source>
        <dbReference type="ARBA" id="ARBA00010261"/>
    </source>
</evidence>